<name>A0ABR7K381_9FIRM</name>
<evidence type="ECO:0000256" key="4">
    <source>
        <dbReference type="SAM" id="Phobius"/>
    </source>
</evidence>
<dbReference type="Gene3D" id="3.40.50.300">
    <property type="entry name" value="P-loop containing nucleotide triphosphate hydrolases"/>
    <property type="match status" value="1"/>
</dbReference>
<protein>
    <submittedName>
        <fullName evidence="6">DNA mismatch repair protein MutS</fullName>
    </submittedName>
</protein>
<feature type="domain" description="DNA mismatch repair proteins mutS family" evidence="5">
    <location>
        <begin position="364"/>
        <end position="549"/>
    </location>
</feature>
<evidence type="ECO:0000256" key="1">
    <source>
        <dbReference type="ARBA" id="ARBA00022741"/>
    </source>
</evidence>
<proteinExistence type="predicted"/>
<dbReference type="Proteomes" id="UP000611796">
    <property type="component" value="Unassembled WGS sequence"/>
</dbReference>
<gene>
    <name evidence="6" type="ORF">H8891_07055</name>
</gene>
<keyword evidence="4" id="KW-0472">Membrane</keyword>
<evidence type="ECO:0000313" key="6">
    <source>
        <dbReference type="EMBL" id="MBC6003556.1"/>
    </source>
</evidence>
<dbReference type="Pfam" id="PF00488">
    <property type="entry name" value="MutS_V"/>
    <property type="match status" value="1"/>
</dbReference>
<dbReference type="InterPro" id="IPR027417">
    <property type="entry name" value="P-loop_NTPase"/>
</dbReference>
<keyword evidence="4" id="KW-1133">Transmembrane helix</keyword>
<evidence type="ECO:0000259" key="5">
    <source>
        <dbReference type="SMART" id="SM00534"/>
    </source>
</evidence>
<feature type="transmembrane region" description="Helical" evidence="4">
    <location>
        <begin position="169"/>
        <end position="201"/>
    </location>
</feature>
<keyword evidence="3" id="KW-0238">DNA-binding</keyword>
<dbReference type="RefSeq" id="WP_187005787.1">
    <property type="nucleotide sequence ID" value="NZ_JACRWD010000001.1"/>
</dbReference>
<organism evidence="6 7">
    <name type="scientific">Paeniclostridium hominis</name>
    <dbReference type="NCBI Taxonomy" id="2764329"/>
    <lineage>
        <taxon>Bacteria</taxon>
        <taxon>Bacillati</taxon>
        <taxon>Bacillota</taxon>
        <taxon>Clostridia</taxon>
        <taxon>Peptostreptococcales</taxon>
        <taxon>Peptostreptococcaceae</taxon>
        <taxon>Paeniclostridium</taxon>
    </lineage>
</organism>
<feature type="transmembrane region" description="Helical" evidence="4">
    <location>
        <begin position="6"/>
        <end position="25"/>
    </location>
</feature>
<keyword evidence="2" id="KW-0067">ATP-binding</keyword>
<comment type="caution">
    <text evidence="6">The sequence shown here is derived from an EMBL/GenBank/DDBJ whole genome shotgun (WGS) entry which is preliminary data.</text>
</comment>
<dbReference type="InterPro" id="IPR045076">
    <property type="entry name" value="MutS"/>
</dbReference>
<evidence type="ECO:0000256" key="3">
    <source>
        <dbReference type="ARBA" id="ARBA00023125"/>
    </source>
</evidence>
<dbReference type="SUPFAM" id="SSF48334">
    <property type="entry name" value="DNA repair protein MutS, domain III"/>
    <property type="match status" value="1"/>
</dbReference>
<evidence type="ECO:0000256" key="2">
    <source>
        <dbReference type="ARBA" id="ARBA00022840"/>
    </source>
</evidence>
<dbReference type="SUPFAM" id="SSF52540">
    <property type="entry name" value="P-loop containing nucleoside triphosphate hydrolases"/>
    <property type="match status" value="1"/>
</dbReference>
<dbReference type="Gene3D" id="1.10.1420.10">
    <property type="match status" value="1"/>
</dbReference>
<accession>A0ABR7K381</accession>
<reference evidence="6 7" key="1">
    <citation type="submission" date="2020-08" db="EMBL/GenBank/DDBJ databases">
        <authorList>
            <person name="Liu C."/>
            <person name="Sun Q."/>
        </authorList>
    </citation>
    <scope>NUCLEOTIDE SEQUENCE [LARGE SCALE GENOMIC DNA]</scope>
    <source>
        <strain evidence="6 7">NSJ-45</strain>
    </source>
</reference>
<evidence type="ECO:0000313" key="7">
    <source>
        <dbReference type="Proteomes" id="UP000611796"/>
    </source>
</evidence>
<dbReference type="InterPro" id="IPR036187">
    <property type="entry name" value="DNA_mismatch_repair_MutS_sf"/>
</dbReference>
<dbReference type="PANTHER" id="PTHR11361">
    <property type="entry name" value="DNA MISMATCH REPAIR PROTEIN MUTS FAMILY MEMBER"/>
    <property type="match status" value="1"/>
</dbReference>
<keyword evidence="4" id="KW-0812">Transmembrane</keyword>
<sequence>MGIEILKLLVGAGAILLIGTSFAIFENRRRLKYIKLNIINQYGKEIDLDEVMIKMNNVSSYFRNKNEKNTIDNITWNDLNMDDVFKKINNTQCTAGQEVLYDILRKPLYNKEVLIKRDKVIDYFRNNEKERQAIQLILGKLGKSDELYITNCLFNEADDSKSKLLKYRLISWLPTLSLLLLLINPMFLALTIGLAVVNVFISQRSKVKNYDASGFSYMISIINVANKIKNMNIKEIEENVYSIEKNLNNVKHIKRKSVGSETKSIMSDMDVFSEYANLIFLKELKTYEKVKNTIIKNKEDLKAIYEYVGMIDALIAIASFRDSLSFYIKPILTKSKSKKENYIEFEKIYHPLIKNPVLNSGNFSRGVLLTGSNASGKSTFIKTVAINAILAQTIYTCFAKEYKSSYFNIYTSMALKDDINSSESYYIVEIKSLKRILDSINNDIPCLCFVDEILRGTNTVERIASSSEVLKSIENDNTICFAATHDVELTYILEDLFDNYHFEETITDDDIKFDYKLHTGRAETRNAIKLLGFMGYDKDLVARADSRAKMFLENGDWENFNKYSQI</sequence>
<keyword evidence="7" id="KW-1185">Reference proteome</keyword>
<dbReference type="EMBL" id="JACRWD010000001">
    <property type="protein sequence ID" value="MBC6003556.1"/>
    <property type="molecule type" value="Genomic_DNA"/>
</dbReference>
<dbReference type="InterPro" id="IPR000432">
    <property type="entry name" value="DNA_mismatch_repair_MutS_C"/>
</dbReference>
<dbReference type="SMART" id="SM00534">
    <property type="entry name" value="MUTSac"/>
    <property type="match status" value="1"/>
</dbReference>
<keyword evidence="1" id="KW-0547">Nucleotide-binding</keyword>
<dbReference type="PANTHER" id="PTHR11361:SF152">
    <property type="entry name" value="DNA MISMATCH REPAIR PROTEIN"/>
    <property type="match status" value="1"/>
</dbReference>